<feature type="compositionally biased region" description="Low complexity" evidence="1">
    <location>
        <begin position="91"/>
        <end position="111"/>
    </location>
</feature>
<evidence type="ECO:0000313" key="3">
    <source>
        <dbReference type="Proteomes" id="UP001221142"/>
    </source>
</evidence>
<evidence type="ECO:0000256" key="1">
    <source>
        <dbReference type="SAM" id="MobiDB-lite"/>
    </source>
</evidence>
<reference evidence="2" key="1">
    <citation type="submission" date="2023-03" db="EMBL/GenBank/DDBJ databases">
        <title>Massive genome expansion in bonnet fungi (Mycena s.s.) driven by repeated elements and novel gene families across ecological guilds.</title>
        <authorList>
            <consortium name="Lawrence Berkeley National Laboratory"/>
            <person name="Harder C.B."/>
            <person name="Miyauchi S."/>
            <person name="Viragh M."/>
            <person name="Kuo A."/>
            <person name="Thoen E."/>
            <person name="Andreopoulos B."/>
            <person name="Lu D."/>
            <person name="Skrede I."/>
            <person name="Drula E."/>
            <person name="Henrissat B."/>
            <person name="Morin E."/>
            <person name="Kohler A."/>
            <person name="Barry K."/>
            <person name="LaButti K."/>
            <person name="Morin E."/>
            <person name="Salamov A."/>
            <person name="Lipzen A."/>
            <person name="Mereny Z."/>
            <person name="Hegedus B."/>
            <person name="Baldrian P."/>
            <person name="Stursova M."/>
            <person name="Weitz H."/>
            <person name="Taylor A."/>
            <person name="Grigoriev I.V."/>
            <person name="Nagy L.G."/>
            <person name="Martin F."/>
            <person name="Kauserud H."/>
        </authorList>
    </citation>
    <scope>NUCLEOTIDE SEQUENCE</scope>
    <source>
        <strain evidence="2">9284</strain>
    </source>
</reference>
<organism evidence="2 3">
    <name type="scientific">Roridomyces roridus</name>
    <dbReference type="NCBI Taxonomy" id="1738132"/>
    <lineage>
        <taxon>Eukaryota</taxon>
        <taxon>Fungi</taxon>
        <taxon>Dikarya</taxon>
        <taxon>Basidiomycota</taxon>
        <taxon>Agaricomycotina</taxon>
        <taxon>Agaricomycetes</taxon>
        <taxon>Agaricomycetidae</taxon>
        <taxon>Agaricales</taxon>
        <taxon>Marasmiineae</taxon>
        <taxon>Mycenaceae</taxon>
        <taxon>Roridomyces</taxon>
    </lineage>
</organism>
<feature type="compositionally biased region" description="Low complexity" evidence="1">
    <location>
        <begin position="30"/>
        <end position="55"/>
    </location>
</feature>
<comment type="caution">
    <text evidence="2">The sequence shown here is derived from an EMBL/GenBank/DDBJ whole genome shotgun (WGS) entry which is preliminary data.</text>
</comment>
<dbReference type="AlphaFoldDB" id="A0AAD7BEX4"/>
<feature type="region of interest" description="Disordered" evidence="1">
    <location>
        <begin position="18"/>
        <end position="73"/>
    </location>
</feature>
<name>A0AAD7BEX4_9AGAR</name>
<gene>
    <name evidence="2" type="ORF">FB45DRAFT_155743</name>
</gene>
<proteinExistence type="predicted"/>
<feature type="region of interest" description="Disordered" evidence="1">
    <location>
        <begin position="276"/>
        <end position="299"/>
    </location>
</feature>
<dbReference type="Proteomes" id="UP001221142">
    <property type="component" value="Unassembled WGS sequence"/>
</dbReference>
<keyword evidence="3" id="KW-1185">Reference proteome</keyword>
<protein>
    <submittedName>
        <fullName evidence="2">Uncharacterized protein</fullName>
    </submittedName>
</protein>
<feature type="compositionally biased region" description="Basic and acidic residues" evidence="1">
    <location>
        <begin position="283"/>
        <end position="292"/>
    </location>
</feature>
<dbReference type="EMBL" id="JARKIF010000018">
    <property type="protein sequence ID" value="KAJ7619292.1"/>
    <property type="molecule type" value="Genomic_DNA"/>
</dbReference>
<accession>A0AAD7BEX4</accession>
<feature type="region of interest" description="Disordered" evidence="1">
    <location>
        <begin position="89"/>
        <end position="134"/>
    </location>
</feature>
<evidence type="ECO:0000313" key="2">
    <source>
        <dbReference type="EMBL" id="KAJ7619292.1"/>
    </source>
</evidence>
<sequence length="299" mass="32309">MKVPAMAAVPTAKEGLRKASVLSTPSDSHTYTTNTLTPSNTHTYTPTTNTQTNTPITPPSLRRPAQGSPPSSLSSVRNIVALWKECTPRKSPSASGFSSSSSSASDESSSSGRPEPNGDVCNDKGLPLPAVPTDPEEDGLFAMRRRAWPDDTATLPPGLNIAELNAYAQSNEPPRYIGILWFLNVHVPPPYRWQRCQALLYPHLLLLSWLAPGGGRGIVGLDLVEYKAVQSTPSPSHPAARDDVGYEGRYWTKVFGPPFWRPNPPDLARSGQISSVLANSDQIRPDLTRSDQKANTSSV</sequence>